<proteinExistence type="predicted"/>
<dbReference type="EMBL" id="JBANQN010000004">
    <property type="protein sequence ID" value="KAK6790548.1"/>
    <property type="molecule type" value="Genomic_DNA"/>
</dbReference>
<evidence type="ECO:0000313" key="2">
    <source>
        <dbReference type="Proteomes" id="UP001371456"/>
    </source>
</evidence>
<name>A0AAN8TL87_SOLBU</name>
<dbReference type="Proteomes" id="UP001371456">
    <property type="component" value="Unassembled WGS sequence"/>
</dbReference>
<sequence length="146" mass="16390">MFRNNRAANNGMNLSYIPPQIMNGQTMVLLEEKEVQAEEDKWKCALIAYEQVREQEQEPKQMVKKNSSHSIVKKGNLEIEQAQDNQTPGEICQINLRPNAGGKQLDFSFSNFPILATIPTRNGFESLMHSKLASLPIDRGGAPKSC</sequence>
<accession>A0AAN8TL87</accession>
<comment type="caution">
    <text evidence="1">The sequence shown here is derived from an EMBL/GenBank/DDBJ whole genome shotgun (WGS) entry which is preliminary data.</text>
</comment>
<protein>
    <submittedName>
        <fullName evidence="1">Uncharacterized protein</fullName>
    </submittedName>
</protein>
<dbReference type="AlphaFoldDB" id="A0AAN8TL87"/>
<organism evidence="1 2">
    <name type="scientific">Solanum bulbocastanum</name>
    <name type="common">Wild potato</name>
    <dbReference type="NCBI Taxonomy" id="147425"/>
    <lineage>
        <taxon>Eukaryota</taxon>
        <taxon>Viridiplantae</taxon>
        <taxon>Streptophyta</taxon>
        <taxon>Embryophyta</taxon>
        <taxon>Tracheophyta</taxon>
        <taxon>Spermatophyta</taxon>
        <taxon>Magnoliopsida</taxon>
        <taxon>eudicotyledons</taxon>
        <taxon>Gunneridae</taxon>
        <taxon>Pentapetalae</taxon>
        <taxon>asterids</taxon>
        <taxon>lamiids</taxon>
        <taxon>Solanales</taxon>
        <taxon>Solanaceae</taxon>
        <taxon>Solanoideae</taxon>
        <taxon>Solaneae</taxon>
        <taxon>Solanum</taxon>
    </lineage>
</organism>
<dbReference type="PANTHER" id="PTHR33233:SF15">
    <property type="entry name" value="DUF4283 DOMAIN-CONTAINING PROTEIN"/>
    <property type="match status" value="1"/>
</dbReference>
<gene>
    <name evidence="1" type="ORF">RDI58_009629</name>
</gene>
<reference evidence="1 2" key="1">
    <citation type="submission" date="2024-02" db="EMBL/GenBank/DDBJ databases">
        <title>de novo genome assembly of Solanum bulbocastanum strain 11H21.</title>
        <authorList>
            <person name="Hosaka A.J."/>
        </authorList>
    </citation>
    <scope>NUCLEOTIDE SEQUENCE [LARGE SCALE GENOMIC DNA]</scope>
    <source>
        <tissue evidence="1">Young leaves</tissue>
    </source>
</reference>
<evidence type="ECO:0000313" key="1">
    <source>
        <dbReference type="EMBL" id="KAK6790548.1"/>
    </source>
</evidence>
<keyword evidence="2" id="KW-1185">Reference proteome</keyword>
<dbReference type="PANTHER" id="PTHR33233">
    <property type="entry name" value="ENDONUCLEASE/EXONUCLEASE/PHOSPHATASE"/>
    <property type="match status" value="1"/>
</dbReference>